<evidence type="ECO:0000256" key="1">
    <source>
        <dbReference type="SAM" id="SignalP"/>
    </source>
</evidence>
<dbReference type="EMBL" id="JAMQCR010000002">
    <property type="protein sequence ID" value="MCM2534796.1"/>
    <property type="molecule type" value="Genomic_DNA"/>
</dbReference>
<evidence type="ECO:0000313" key="4">
    <source>
        <dbReference type="Proteomes" id="UP001523262"/>
    </source>
</evidence>
<keyword evidence="4" id="KW-1185">Reference proteome</keyword>
<dbReference type="InterPro" id="IPR036680">
    <property type="entry name" value="SPOR-like_sf"/>
</dbReference>
<gene>
    <name evidence="3" type="ORF">NDK43_23695</name>
</gene>
<dbReference type="Gene3D" id="3.30.70.1070">
    <property type="entry name" value="Sporulation related repeat"/>
    <property type="match status" value="1"/>
</dbReference>
<accession>A0ABT0WEQ6</accession>
<evidence type="ECO:0000313" key="3">
    <source>
        <dbReference type="EMBL" id="MCM2534796.1"/>
    </source>
</evidence>
<feature type="chain" id="PRO_5045800762" evidence="1">
    <location>
        <begin position="27"/>
        <end position="300"/>
    </location>
</feature>
<sequence>MLKHLRLKVLSSLLAVSVLTPAAVLADQKQVTTTPTHEIVHELPLGGHQLPQSESVSELTSGVTYIHVHRGYQSKNSFYTVDSQLFTDKKDAQAVANKLKASGFDTTLHPVTNTNDTDVAGKQLGYVVRTGQFKNQNDATQLMNKLKQLGYQASVKYSEYDGSEKSTGPWDINILEVNPKQFNGHLASELSNNQIEGRELVSSMAQRLNAVAGINGGYFVMGPSDGTPGDLAGIAVDHGQLVSESVGNRPSLILPSSNGEGAEIAPTQTKLSVSTSTRLHSCDKWVKQGAWLHTCLRGSG</sequence>
<proteinExistence type="predicted"/>
<protein>
    <submittedName>
        <fullName evidence="3">SPOR domain-containing protein</fullName>
    </submittedName>
</protein>
<dbReference type="Proteomes" id="UP001523262">
    <property type="component" value="Unassembled WGS sequence"/>
</dbReference>
<evidence type="ECO:0000259" key="2">
    <source>
        <dbReference type="PROSITE" id="PS51724"/>
    </source>
</evidence>
<keyword evidence="1" id="KW-0732">Signal</keyword>
<feature type="signal peptide" evidence="1">
    <location>
        <begin position="1"/>
        <end position="26"/>
    </location>
</feature>
<dbReference type="SUPFAM" id="SSF110997">
    <property type="entry name" value="Sporulation related repeat"/>
    <property type="match status" value="1"/>
</dbReference>
<reference evidence="3 4" key="1">
    <citation type="submission" date="2022-06" db="EMBL/GenBank/DDBJ databases">
        <authorList>
            <person name="Jeon C.O."/>
        </authorList>
    </citation>
    <scope>NUCLEOTIDE SEQUENCE [LARGE SCALE GENOMIC DNA]</scope>
    <source>
        <strain evidence="3 4">KCTC 13943</strain>
    </source>
</reference>
<organism evidence="3 4">
    <name type="scientific">Neobacillus pocheonensis</name>
    <dbReference type="NCBI Taxonomy" id="363869"/>
    <lineage>
        <taxon>Bacteria</taxon>
        <taxon>Bacillati</taxon>
        <taxon>Bacillota</taxon>
        <taxon>Bacilli</taxon>
        <taxon>Bacillales</taxon>
        <taxon>Bacillaceae</taxon>
        <taxon>Neobacillus</taxon>
    </lineage>
</organism>
<dbReference type="InterPro" id="IPR007730">
    <property type="entry name" value="SPOR-like_dom"/>
</dbReference>
<name>A0ABT0WEQ6_9BACI</name>
<dbReference type="Pfam" id="PF05036">
    <property type="entry name" value="SPOR"/>
    <property type="match status" value="1"/>
</dbReference>
<dbReference type="PROSITE" id="PS51724">
    <property type="entry name" value="SPOR"/>
    <property type="match status" value="1"/>
</dbReference>
<comment type="caution">
    <text evidence="3">The sequence shown here is derived from an EMBL/GenBank/DDBJ whole genome shotgun (WGS) entry which is preliminary data.</text>
</comment>
<feature type="domain" description="SPOR" evidence="2">
    <location>
        <begin position="73"/>
        <end position="158"/>
    </location>
</feature>